<dbReference type="Proteomes" id="UP001215087">
    <property type="component" value="Unassembled WGS sequence"/>
</dbReference>
<accession>A0ABT5USV6</accession>
<organism evidence="1 2">
    <name type="scientific">Eubacterium limosum</name>
    <dbReference type="NCBI Taxonomy" id="1736"/>
    <lineage>
        <taxon>Bacteria</taxon>
        <taxon>Bacillati</taxon>
        <taxon>Bacillota</taxon>
        <taxon>Clostridia</taxon>
        <taxon>Eubacteriales</taxon>
        <taxon>Eubacteriaceae</taxon>
        <taxon>Eubacterium</taxon>
    </lineage>
</organism>
<name>A0ABT5USV6_EUBLI</name>
<dbReference type="InterPro" id="IPR038071">
    <property type="entry name" value="UROD/MetE-like_sf"/>
</dbReference>
<protein>
    <submittedName>
        <fullName evidence="1">Uroporphyrinogen decarboxylase</fullName>
    </submittedName>
</protein>
<dbReference type="RefSeq" id="WP_227208984.1">
    <property type="nucleotide sequence ID" value="NZ_JAJCLO010000017.1"/>
</dbReference>
<reference evidence="1 2" key="1">
    <citation type="submission" date="2023-02" db="EMBL/GenBank/DDBJ databases">
        <title>Comparative genome analysis of Eubacterium limosum species.</title>
        <authorList>
            <person name="Bak J.E."/>
        </authorList>
    </citation>
    <scope>NUCLEOTIDE SEQUENCE [LARGE SCALE GENOMIC DNA]</scope>
    <source>
        <strain evidence="1 2">KGMB01548</strain>
    </source>
</reference>
<dbReference type="SUPFAM" id="SSF51726">
    <property type="entry name" value="UROD/MetE-like"/>
    <property type="match status" value="1"/>
</dbReference>
<evidence type="ECO:0000313" key="2">
    <source>
        <dbReference type="Proteomes" id="UP001215087"/>
    </source>
</evidence>
<dbReference type="Gene3D" id="3.20.20.210">
    <property type="match status" value="1"/>
</dbReference>
<evidence type="ECO:0000313" key="1">
    <source>
        <dbReference type="EMBL" id="MDE1470587.1"/>
    </source>
</evidence>
<dbReference type="EMBL" id="JAQSVD010000004">
    <property type="protein sequence ID" value="MDE1470587.1"/>
    <property type="molecule type" value="Genomic_DNA"/>
</dbReference>
<proteinExistence type="predicted"/>
<sequence>MEKVNSIKTTNILEDANENQWHAQQKQQVFRDVYTNIIPERVPINVSLNTNVVAGYAGVPGGEALWNPSILEDAAMELADSIPTDVSIFAGGHLVPSFYQAAGSKCMKISSTGLMQHPNHVGMLPEDYDAFIENAYDCIIERILPRNYTGLDFKKEPVRAMFTIAQGMEAKAQNMAKNKALGEKIRKKHGGYVVQRAGCYAAADILTDCLRSLSGMAMDIRRRPDKVEAAVNSVYPLNYKVGLPSKITDEMHVFFPLHLATYLKEKDFKRLWWPTFYRQVTDYASLGIHSHAFCEHDWMRYLDYLQDLPTNTVLQFEHADPQLIKDKLGRKHILTGGFPLSILRTATKQQCIDKTKEFLDIMMPGGKFIFQFDKNPLTFGDICLENLEAVCQTVYEYGRYPNAGEKAGQDFNRNDYTHSPEAPFESKYYRTWDEYLRENPLTPECAKAEVMAAEDMIVKFIYSLCQ</sequence>
<gene>
    <name evidence="1" type="ORF">PTZ04_09995</name>
</gene>
<keyword evidence="2" id="KW-1185">Reference proteome</keyword>
<comment type="caution">
    <text evidence="1">The sequence shown here is derived from an EMBL/GenBank/DDBJ whole genome shotgun (WGS) entry which is preliminary data.</text>
</comment>